<comment type="caution">
    <text evidence="2">The sequence shown here is derived from an EMBL/GenBank/DDBJ whole genome shotgun (WGS) entry which is preliminary data.</text>
</comment>
<gene>
    <name evidence="2" type="ORF">BJ958_004248</name>
</gene>
<accession>A0A852S1J6</accession>
<keyword evidence="3" id="KW-1185">Reference proteome</keyword>
<evidence type="ECO:0000313" key="3">
    <source>
        <dbReference type="Proteomes" id="UP000582231"/>
    </source>
</evidence>
<evidence type="ECO:0000256" key="1">
    <source>
        <dbReference type="SAM" id="Phobius"/>
    </source>
</evidence>
<proteinExistence type="predicted"/>
<evidence type="ECO:0000313" key="2">
    <source>
        <dbReference type="EMBL" id="NYD32702.1"/>
    </source>
</evidence>
<protein>
    <recommendedName>
        <fullName evidence="4">Cadherin-like domain-containing protein</fullName>
    </recommendedName>
</protein>
<reference evidence="2 3" key="1">
    <citation type="submission" date="2020-07" db="EMBL/GenBank/DDBJ databases">
        <title>Sequencing the genomes of 1000 actinobacteria strains.</title>
        <authorList>
            <person name="Klenk H.-P."/>
        </authorList>
    </citation>
    <scope>NUCLEOTIDE SEQUENCE [LARGE SCALE GENOMIC DNA]</scope>
    <source>
        <strain evidence="2 3">DSM 19082</strain>
    </source>
</reference>
<dbReference type="Pfam" id="PF17963">
    <property type="entry name" value="Big_9"/>
    <property type="match status" value="1"/>
</dbReference>
<dbReference type="AlphaFoldDB" id="A0A852S1J6"/>
<dbReference type="EMBL" id="JACCBF010000001">
    <property type="protein sequence ID" value="NYD32702.1"/>
    <property type="molecule type" value="Genomic_DNA"/>
</dbReference>
<dbReference type="Proteomes" id="UP000582231">
    <property type="component" value="Unassembled WGS sequence"/>
</dbReference>
<name>A0A852S1J6_9ACTN</name>
<keyword evidence="1" id="KW-0472">Membrane</keyword>
<organism evidence="2 3">
    <name type="scientific">Nocardioides kongjuensis</name>
    <dbReference type="NCBI Taxonomy" id="349522"/>
    <lineage>
        <taxon>Bacteria</taxon>
        <taxon>Bacillati</taxon>
        <taxon>Actinomycetota</taxon>
        <taxon>Actinomycetes</taxon>
        <taxon>Propionibacteriales</taxon>
        <taxon>Nocardioidaceae</taxon>
        <taxon>Nocardioides</taxon>
    </lineage>
</organism>
<feature type="transmembrane region" description="Helical" evidence="1">
    <location>
        <begin position="7"/>
        <end position="27"/>
    </location>
</feature>
<dbReference type="Gene3D" id="2.60.40.2810">
    <property type="match status" value="1"/>
</dbReference>
<keyword evidence="1" id="KW-1133">Transmembrane helix</keyword>
<sequence length="282" mass="29917">MSALKPTWAYVFVVAMVALGGVCFARWSADRELAVVDGESAATADRMIVALPDVAVTDARTPVTVNVVANDTLAPGVEVKFPAVELPQSAGKRSAILVGCDRSAGVWTINEDMSMTFTPVAGFHGHATCRYDLSLPRDSRYRHLIKDGPHEYGELIVAGEGNEIEVPAGEEFPESINTELVASSATIEIEVRNGLVVNGDRARTSPGIPVMISVLENDIDVDRDAQLELGQSSAGQGTWVIASDEVVIFTPNPAFHGSAAATYTVTQHDGTSHSATITVLVK</sequence>
<dbReference type="RefSeq" id="WP_179728847.1">
    <property type="nucleotide sequence ID" value="NZ_BAABEF010000001.1"/>
</dbReference>
<keyword evidence="1" id="KW-0812">Transmembrane</keyword>
<evidence type="ECO:0008006" key="4">
    <source>
        <dbReference type="Google" id="ProtNLM"/>
    </source>
</evidence>